<evidence type="ECO:0000313" key="3">
    <source>
        <dbReference type="EMBL" id="KZZ94866.1"/>
    </source>
</evidence>
<accession>A0A168B6G7</accession>
<gene>
    <name evidence="3" type="ORF">AAL_04977</name>
</gene>
<protein>
    <recommendedName>
        <fullName evidence="2">DUF8035 domain-containing protein</fullName>
    </recommendedName>
</protein>
<feature type="region of interest" description="Disordered" evidence="1">
    <location>
        <begin position="136"/>
        <end position="155"/>
    </location>
</feature>
<dbReference type="InterPro" id="IPR058348">
    <property type="entry name" value="DUF8035"/>
</dbReference>
<feature type="domain" description="DUF8035" evidence="2">
    <location>
        <begin position="270"/>
        <end position="325"/>
    </location>
</feature>
<evidence type="ECO:0000259" key="2">
    <source>
        <dbReference type="Pfam" id="PF26118"/>
    </source>
</evidence>
<proteinExistence type="predicted"/>
<sequence>MNYYSDDEDIDVRIRHHGGPSPRPVRYVERPRNVPNYLMPDQHATVVARSRSRERSWDRHPGSTDRIQAAAQPVIINNRIYNEVSSEDESEYRYRGQVARRRRSSGSRSQSRARLTREEWEAELARVELEKLRLENSREKEGQRALKEARDHAELHRAKQELDEIRRRESRAEEERRIKEELELKRLKAEELATEEKKRRDREAMDAVERYKKQEADRQIMEKQRKEKEEKEYKLRMREDLRKSGLDEVAISAILEKKKIPEPSDSTQRPTYTRMARRHLSIETLRTFQIDFDIDADPDFILIKRWVPEWEQDQFWRHTRHIRERRGGSTLLIEEKKNRRLEPEFEWVRKKHDRKRSKSPGGLLMYLAGAKSS</sequence>
<dbReference type="AlphaFoldDB" id="A0A168B6G7"/>
<dbReference type="OrthoDB" id="5242628at2759"/>
<name>A0A168B6G7_9HYPO</name>
<feature type="region of interest" description="Disordered" evidence="1">
    <location>
        <begin position="351"/>
        <end position="373"/>
    </location>
</feature>
<dbReference type="Pfam" id="PF26118">
    <property type="entry name" value="DUF8035"/>
    <property type="match status" value="1"/>
</dbReference>
<keyword evidence="4" id="KW-1185">Reference proteome</keyword>
<dbReference type="STRING" id="1081109.A0A168B6G7"/>
<evidence type="ECO:0000313" key="4">
    <source>
        <dbReference type="Proteomes" id="UP000078544"/>
    </source>
</evidence>
<dbReference type="Proteomes" id="UP000078544">
    <property type="component" value="Unassembled WGS sequence"/>
</dbReference>
<comment type="caution">
    <text evidence="3">The sequence shown here is derived from an EMBL/GenBank/DDBJ whole genome shotgun (WGS) entry which is preliminary data.</text>
</comment>
<reference evidence="3 4" key="1">
    <citation type="journal article" date="2016" name="Genome Biol. Evol.">
        <title>Divergent and convergent evolution of fungal pathogenicity.</title>
        <authorList>
            <person name="Shang Y."/>
            <person name="Xiao G."/>
            <person name="Zheng P."/>
            <person name="Cen K."/>
            <person name="Zhan S."/>
            <person name="Wang C."/>
        </authorList>
    </citation>
    <scope>NUCLEOTIDE SEQUENCE [LARGE SCALE GENOMIC DNA]</scope>
    <source>
        <strain evidence="3 4">RCEF 2490</strain>
    </source>
</reference>
<organism evidence="3 4">
    <name type="scientific">Moelleriella libera RCEF 2490</name>
    <dbReference type="NCBI Taxonomy" id="1081109"/>
    <lineage>
        <taxon>Eukaryota</taxon>
        <taxon>Fungi</taxon>
        <taxon>Dikarya</taxon>
        <taxon>Ascomycota</taxon>
        <taxon>Pezizomycotina</taxon>
        <taxon>Sordariomycetes</taxon>
        <taxon>Hypocreomycetidae</taxon>
        <taxon>Hypocreales</taxon>
        <taxon>Clavicipitaceae</taxon>
        <taxon>Moelleriella</taxon>
    </lineage>
</organism>
<feature type="region of interest" description="Disordered" evidence="1">
    <location>
        <begin position="96"/>
        <end position="115"/>
    </location>
</feature>
<feature type="region of interest" description="Disordered" evidence="1">
    <location>
        <begin position="1"/>
        <end position="27"/>
    </location>
</feature>
<dbReference type="EMBL" id="AZGY01000010">
    <property type="protein sequence ID" value="KZZ94866.1"/>
    <property type="molecule type" value="Genomic_DNA"/>
</dbReference>
<feature type="compositionally biased region" description="Acidic residues" evidence="1">
    <location>
        <begin position="1"/>
        <end position="10"/>
    </location>
</feature>
<evidence type="ECO:0000256" key="1">
    <source>
        <dbReference type="SAM" id="MobiDB-lite"/>
    </source>
</evidence>